<dbReference type="AlphaFoldDB" id="A0A978UFB3"/>
<sequence length="225" mass="25646">MAATSSAIVFATAESTRITFFLADRDGIMAALQKFLSPGGAPYVSMQPLSYSSKMHDSICKTFGQVWNELLEQEVLPRICHALPLSYNIGEEPAINQRMESVICMRKATKAVLIRKQPQSAGYKLGMQRKDKKKMQYDLKDLKVKVKRREDDTKYVAKVLARGVDCDIALLSVESKEFWKEAKPLYLGHLPRLQEGEFMSMDFQMRHGKLIYLLSRCLLSFQNQP</sequence>
<dbReference type="EMBL" id="JAEACU010000012">
    <property type="protein sequence ID" value="KAH7513456.1"/>
    <property type="molecule type" value="Genomic_DNA"/>
</dbReference>
<dbReference type="GO" id="GO:0004252">
    <property type="term" value="F:serine-type endopeptidase activity"/>
    <property type="evidence" value="ECO:0007669"/>
    <property type="project" value="TreeGrafter"/>
</dbReference>
<dbReference type="Proteomes" id="UP000813462">
    <property type="component" value="Unassembled WGS sequence"/>
</dbReference>
<evidence type="ECO:0000313" key="2">
    <source>
        <dbReference type="Proteomes" id="UP000813462"/>
    </source>
</evidence>
<protein>
    <submittedName>
        <fullName evidence="1">Uncharacterized protein</fullName>
    </submittedName>
</protein>
<evidence type="ECO:0000313" key="1">
    <source>
        <dbReference type="EMBL" id="KAH7513456.1"/>
    </source>
</evidence>
<accession>A0A978UFB3</accession>
<gene>
    <name evidence="1" type="ORF">FEM48_Zijuj12G0201800</name>
</gene>
<organism evidence="1 2">
    <name type="scientific">Ziziphus jujuba var. spinosa</name>
    <dbReference type="NCBI Taxonomy" id="714518"/>
    <lineage>
        <taxon>Eukaryota</taxon>
        <taxon>Viridiplantae</taxon>
        <taxon>Streptophyta</taxon>
        <taxon>Embryophyta</taxon>
        <taxon>Tracheophyta</taxon>
        <taxon>Spermatophyta</taxon>
        <taxon>Magnoliopsida</taxon>
        <taxon>eudicotyledons</taxon>
        <taxon>Gunneridae</taxon>
        <taxon>Pentapetalae</taxon>
        <taxon>rosids</taxon>
        <taxon>fabids</taxon>
        <taxon>Rosales</taxon>
        <taxon>Rhamnaceae</taxon>
        <taxon>Paliureae</taxon>
        <taxon>Ziziphus</taxon>
    </lineage>
</organism>
<dbReference type="PANTHER" id="PTHR45980:SF6">
    <property type="entry name" value="PROTEASE DO-LIKE 2, CHLOROPLASTIC"/>
    <property type="match status" value="1"/>
</dbReference>
<reference evidence="1" key="1">
    <citation type="journal article" date="2021" name="Front. Plant Sci.">
        <title>Chromosome-Scale Genome Assembly for Chinese Sour Jujube and Insights Into Its Genome Evolution and Domestication Signature.</title>
        <authorList>
            <person name="Shen L.-Y."/>
            <person name="Luo H."/>
            <person name="Wang X.-L."/>
            <person name="Wang X.-M."/>
            <person name="Qiu X.-J."/>
            <person name="Liu H."/>
            <person name="Zhou S.-S."/>
            <person name="Jia K.-H."/>
            <person name="Nie S."/>
            <person name="Bao Y.-T."/>
            <person name="Zhang R.-G."/>
            <person name="Yun Q.-Z."/>
            <person name="Chai Y.-H."/>
            <person name="Lu J.-Y."/>
            <person name="Li Y."/>
            <person name="Zhao S.-W."/>
            <person name="Mao J.-F."/>
            <person name="Jia S.-G."/>
            <person name="Mao Y.-M."/>
        </authorList>
    </citation>
    <scope>NUCLEOTIDE SEQUENCE</scope>
    <source>
        <strain evidence="1">AT0</strain>
        <tissue evidence="1">Leaf</tissue>
    </source>
</reference>
<name>A0A978UFB3_ZIZJJ</name>
<dbReference type="PANTHER" id="PTHR45980">
    <property type="match status" value="1"/>
</dbReference>
<proteinExistence type="predicted"/>
<comment type="caution">
    <text evidence="1">The sequence shown here is derived from an EMBL/GenBank/DDBJ whole genome shotgun (WGS) entry which is preliminary data.</text>
</comment>